<organism evidence="3">
    <name type="scientific">Siphoviridae sp. ctkyE7</name>
    <dbReference type="NCBI Taxonomy" id="2827926"/>
    <lineage>
        <taxon>Viruses</taxon>
        <taxon>Duplodnaviria</taxon>
        <taxon>Heunggongvirae</taxon>
        <taxon>Uroviricota</taxon>
        <taxon>Caudoviricetes</taxon>
    </lineage>
</organism>
<reference evidence="3" key="1">
    <citation type="journal article" date="2021" name="Proc. Natl. Acad. Sci. U.S.A.">
        <title>A Catalog of Tens of Thousands of Viruses from Human Metagenomes Reveals Hidden Associations with Chronic Diseases.</title>
        <authorList>
            <person name="Tisza M.J."/>
            <person name="Buck C.B."/>
        </authorList>
    </citation>
    <scope>NUCLEOTIDE SEQUENCE</scope>
    <source>
        <strain evidence="3">CtkyE7</strain>
    </source>
</reference>
<keyword evidence="1" id="KW-0238">DNA-binding</keyword>
<sequence>MKFKNKLREYRKKQKITQSELAEKSGVSRSTIIAIENEKAEVVKTDTLIKLAKALDAEMKAIFFTQCV</sequence>
<dbReference type="InterPro" id="IPR010982">
    <property type="entry name" value="Lambda_DNA-bd_dom_sf"/>
</dbReference>
<protein>
    <submittedName>
        <fullName evidence="3">Helix-turn-helix XRE-family like protein</fullName>
    </submittedName>
</protein>
<dbReference type="EMBL" id="BK032652">
    <property type="protein sequence ID" value="DAF53339.1"/>
    <property type="molecule type" value="Genomic_DNA"/>
</dbReference>
<accession>A0A8S5SRA0</accession>
<dbReference type="PROSITE" id="PS50943">
    <property type="entry name" value="HTH_CROC1"/>
    <property type="match status" value="1"/>
</dbReference>
<dbReference type="InterPro" id="IPR050807">
    <property type="entry name" value="TransReg_Diox_bact_type"/>
</dbReference>
<evidence type="ECO:0000256" key="1">
    <source>
        <dbReference type="ARBA" id="ARBA00023125"/>
    </source>
</evidence>
<evidence type="ECO:0000259" key="2">
    <source>
        <dbReference type="PROSITE" id="PS50943"/>
    </source>
</evidence>
<dbReference type="CDD" id="cd00093">
    <property type="entry name" value="HTH_XRE"/>
    <property type="match status" value="1"/>
</dbReference>
<dbReference type="SUPFAM" id="SSF47413">
    <property type="entry name" value="lambda repressor-like DNA-binding domains"/>
    <property type="match status" value="1"/>
</dbReference>
<proteinExistence type="predicted"/>
<dbReference type="Pfam" id="PF01381">
    <property type="entry name" value="HTH_3"/>
    <property type="match status" value="1"/>
</dbReference>
<dbReference type="SMART" id="SM00530">
    <property type="entry name" value="HTH_XRE"/>
    <property type="match status" value="1"/>
</dbReference>
<dbReference type="PANTHER" id="PTHR46797:SF1">
    <property type="entry name" value="METHYLPHOSPHONATE SYNTHASE"/>
    <property type="match status" value="1"/>
</dbReference>
<name>A0A8S5SRA0_9CAUD</name>
<dbReference type="GO" id="GO:0003677">
    <property type="term" value="F:DNA binding"/>
    <property type="evidence" value="ECO:0007669"/>
    <property type="project" value="UniProtKB-KW"/>
</dbReference>
<dbReference type="InterPro" id="IPR001387">
    <property type="entry name" value="Cro/C1-type_HTH"/>
</dbReference>
<dbReference type="Gene3D" id="1.10.260.40">
    <property type="entry name" value="lambda repressor-like DNA-binding domains"/>
    <property type="match status" value="1"/>
</dbReference>
<evidence type="ECO:0000313" key="3">
    <source>
        <dbReference type="EMBL" id="DAF53339.1"/>
    </source>
</evidence>
<dbReference type="PANTHER" id="PTHR46797">
    <property type="entry name" value="HTH-TYPE TRANSCRIPTIONAL REGULATOR"/>
    <property type="match status" value="1"/>
</dbReference>
<feature type="domain" description="HTH cro/C1-type" evidence="2">
    <location>
        <begin position="7"/>
        <end position="62"/>
    </location>
</feature>
<dbReference type="GO" id="GO:0003700">
    <property type="term" value="F:DNA-binding transcription factor activity"/>
    <property type="evidence" value="ECO:0007669"/>
    <property type="project" value="TreeGrafter"/>
</dbReference>